<comment type="caution">
    <text evidence="1">The sequence shown here is derived from an EMBL/GenBank/DDBJ whole genome shotgun (WGS) entry which is preliminary data.</text>
</comment>
<name>X0YB88_9ZZZZ</name>
<sequence>MPASYAEKCLPFPRGQAMNADALLTMSTTVKDDLEGRVYTVPDTIHGTGRDVKLMPVRNATGGAITVARKFAEITAEVALGWGKKITTFPCNTAGAVALPLD</sequence>
<reference evidence="1" key="1">
    <citation type="journal article" date="2014" name="Front. Microbiol.">
        <title>High frequency of phylogenetically diverse reductive dehalogenase-homologous genes in deep subseafloor sedimentary metagenomes.</title>
        <authorList>
            <person name="Kawai M."/>
            <person name="Futagami T."/>
            <person name="Toyoda A."/>
            <person name="Takaki Y."/>
            <person name="Nishi S."/>
            <person name="Hori S."/>
            <person name="Arai W."/>
            <person name="Tsubouchi T."/>
            <person name="Morono Y."/>
            <person name="Uchiyama I."/>
            <person name="Ito T."/>
            <person name="Fujiyama A."/>
            <person name="Inagaki F."/>
            <person name="Takami H."/>
        </authorList>
    </citation>
    <scope>NUCLEOTIDE SEQUENCE</scope>
    <source>
        <strain evidence="1">Expedition CK06-06</strain>
    </source>
</reference>
<gene>
    <name evidence="1" type="ORF">S01H1_81703</name>
</gene>
<dbReference type="AlphaFoldDB" id="X0YB88"/>
<organism evidence="1">
    <name type="scientific">marine sediment metagenome</name>
    <dbReference type="NCBI Taxonomy" id="412755"/>
    <lineage>
        <taxon>unclassified sequences</taxon>
        <taxon>metagenomes</taxon>
        <taxon>ecological metagenomes</taxon>
    </lineage>
</organism>
<proteinExistence type="predicted"/>
<feature type="non-terminal residue" evidence="1">
    <location>
        <position position="102"/>
    </location>
</feature>
<evidence type="ECO:0000313" key="1">
    <source>
        <dbReference type="EMBL" id="GAG44557.1"/>
    </source>
</evidence>
<accession>X0YB88</accession>
<protein>
    <submittedName>
        <fullName evidence="1">Uncharacterized protein</fullName>
    </submittedName>
</protein>
<dbReference type="EMBL" id="BARS01055321">
    <property type="protein sequence ID" value="GAG44557.1"/>
    <property type="molecule type" value="Genomic_DNA"/>
</dbReference>